<reference evidence="11 12" key="1">
    <citation type="submission" date="2015-07" db="EMBL/GenBank/DDBJ databases">
        <title>The draft genome sequence of Leadbetterella sp. JN14-9.</title>
        <authorList>
            <person name="Liu Y."/>
            <person name="Du J."/>
            <person name="Shao Z."/>
        </authorList>
    </citation>
    <scope>NUCLEOTIDE SEQUENCE [LARGE SCALE GENOMIC DNA]</scope>
    <source>
        <strain evidence="11 12">JN14-9</strain>
    </source>
</reference>
<keyword evidence="6 9" id="KW-1133">Transmembrane helix</keyword>
<dbReference type="AlphaFoldDB" id="A0A0P7BQJ4"/>
<proteinExistence type="predicted"/>
<evidence type="ECO:0000256" key="6">
    <source>
        <dbReference type="ARBA" id="ARBA00022989"/>
    </source>
</evidence>
<dbReference type="InterPro" id="IPR006153">
    <property type="entry name" value="Cation/H_exchanger_TM"/>
</dbReference>
<dbReference type="PANTHER" id="PTHR32507:SF0">
    <property type="entry name" value="NA(+)_H(+) ANTIPORTER 2-RELATED"/>
    <property type="match status" value="1"/>
</dbReference>
<evidence type="ECO:0000256" key="3">
    <source>
        <dbReference type="ARBA" id="ARBA00022449"/>
    </source>
</evidence>
<feature type="transmembrane region" description="Helical" evidence="9">
    <location>
        <begin position="309"/>
        <end position="328"/>
    </location>
</feature>
<feature type="transmembrane region" description="Helical" evidence="9">
    <location>
        <begin position="6"/>
        <end position="23"/>
    </location>
</feature>
<organism evidence="11 12">
    <name type="scientific">Jiulongibacter sediminis</name>
    <dbReference type="NCBI Taxonomy" id="1605367"/>
    <lineage>
        <taxon>Bacteria</taxon>
        <taxon>Pseudomonadati</taxon>
        <taxon>Bacteroidota</taxon>
        <taxon>Cytophagia</taxon>
        <taxon>Cytophagales</taxon>
        <taxon>Leadbetterellaceae</taxon>
        <taxon>Jiulongibacter</taxon>
    </lineage>
</organism>
<keyword evidence="4" id="KW-1003">Cell membrane</keyword>
<feature type="transmembrane region" description="Helical" evidence="9">
    <location>
        <begin position="151"/>
        <end position="171"/>
    </location>
</feature>
<keyword evidence="2" id="KW-0813">Transport</keyword>
<evidence type="ECO:0000313" key="12">
    <source>
        <dbReference type="Proteomes" id="UP000050454"/>
    </source>
</evidence>
<feature type="transmembrane region" description="Helical" evidence="9">
    <location>
        <begin position="183"/>
        <end position="206"/>
    </location>
</feature>
<gene>
    <name evidence="11" type="ORF">AFM12_02285</name>
</gene>
<dbReference type="GO" id="GO:0005886">
    <property type="term" value="C:plasma membrane"/>
    <property type="evidence" value="ECO:0007669"/>
    <property type="project" value="UniProtKB-SubCell"/>
</dbReference>
<feature type="transmembrane region" description="Helical" evidence="9">
    <location>
        <begin position="89"/>
        <end position="111"/>
    </location>
</feature>
<evidence type="ECO:0000256" key="8">
    <source>
        <dbReference type="ARBA" id="ARBA00023136"/>
    </source>
</evidence>
<feature type="transmembrane region" description="Helical" evidence="9">
    <location>
        <begin position="340"/>
        <end position="357"/>
    </location>
</feature>
<feature type="domain" description="Cation/H+ exchanger transmembrane" evidence="10">
    <location>
        <begin position="14"/>
        <end position="380"/>
    </location>
</feature>
<evidence type="ECO:0000256" key="7">
    <source>
        <dbReference type="ARBA" id="ARBA00023065"/>
    </source>
</evidence>
<evidence type="ECO:0000256" key="4">
    <source>
        <dbReference type="ARBA" id="ARBA00022475"/>
    </source>
</evidence>
<keyword evidence="12" id="KW-1185">Reference proteome</keyword>
<comment type="caution">
    <text evidence="11">The sequence shown here is derived from an EMBL/GenBank/DDBJ whole genome shotgun (WGS) entry which is preliminary data.</text>
</comment>
<name>A0A0P7BQJ4_9BACT</name>
<evidence type="ECO:0000256" key="5">
    <source>
        <dbReference type="ARBA" id="ARBA00022692"/>
    </source>
</evidence>
<feature type="transmembrane region" description="Helical" evidence="9">
    <location>
        <begin position="278"/>
        <end position="297"/>
    </location>
</feature>
<evidence type="ECO:0000256" key="1">
    <source>
        <dbReference type="ARBA" id="ARBA00004651"/>
    </source>
</evidence>
<feature type="transmembrane region" description="Helical" evidence="9">
    <location>
        <begin position="213"/>
        <end position="232"/>
    </location>
</feature>
<dbReference type="InterPro" id="IPR038770">
    <property type="entry name" value="Na+/solute_symporter_sf"/>
</dbReference>
<comment type="subcellular location">
    <subcellularLocation>
        <location evidence="1">Cell membrane</location>
        <topology evidence="1">Multi-pass membrane protein</topology>
    </subcellularLocation>
</comment>
<dbReference type="STRING" id="1605367.AFM12_02285"/>
<evidence type="ECO:0000313" key="11">
    <source>
        <dbReference type="EMBL" id="KPM49458.1"/>
    </source>
</evidence>
<evidence type="ECO:0000256" key="9">
    <source>
        <dbReference type="SAM" id="Phobius"/>
    </source>
</evidence>
<dbReference type="Gene3D" id="1.20.1530.20">
    <property type="match status" value="1"/>
</dbReference>
<protein>
    <recommendedName>
        <fullName evidence="10">Cation/H+ exchanger transmembrane domain-containing protein</fullName>
    </recommendedName>
</protein>
<keyword evidence="3" id="KW-0050">Antiport</keyword>
<dbReference type="OrthoDB" id="643057at2"/>
<keyword evidence="7" id="KW-0406">Ion transport</keyword>
<accession>A0A0P7BQJ4</accession>
<feature type="transmembrane region" description="Helical" evidence="9">
    <location>
        <begin position="30"/>
        <end position="47"/>
    </location>
</feature>
<feature type="transmembrane region" description="Helical" evidence="9">
    <location>
        <begin position="369"/>
        <end position="389"/>
    </location>
</feature>
<feature type="transmembrane region" description="Helical" evidence="9">
    <location>
        <begin position="123"/>
        <end position="144"/>
    </location>
</feature>
<dbReference type="PANTHER" id="PTHR32507">
    <property type="entry name" value="NA(+)/H(+) ANTIPORTER 1"/>
    <property type="match status" value="1"/>
</dbReference>
<dbReference type="GO" id="GO:1902600">
    <property type="term" value="P:proton transmembrane transport"/>
    <property type="evidence" value="ECO:0007669"/>
    <property type="project" value="InterPro"/>
</dbReference>
<sequence length="404" mass="45053">MNTNYLILALCIIVMLSYLYNIISRKTRIPSVLWLLGTGILVNYFDGEGLASPGVIDKAVQVLGTVGLIVIILEAALDLHVEKGKIILITRAFVSALVILVLSSFAIAYIISGWLGDDFMNCLVYATPLSIVSSAIVIPSVGMLTESTKEFIIYEAAFSDILGILYFNYLIGAEEFTIGNGAIYLGQMLISILVSIGVAILLIFLLSKISQQIKFFLIFAVLVALYAFGKIIHLPSLLIILFFGLIINNRHLLNVLPYTNKVIPNGRRFKHLEEQTKVITLETSFIVRTFFFILFGYSIDLQKMVQTEVLAVGTFIVLTLLVVRLIFLKYINPKESPLPELFLMPRGLITILLFYNIPDEYRLADFNNGILFFVIMVTSFMMMIGLFSASKDVVADVESSKSIH</sequence>
<dbReference type="Pfam" id="PF00999">
    <property type="entry name" value="Na_H_Exchanger"/>
    <property type="match status" value="1"/>
</dbReference>
<dbReference type="Proteomes" id="UP000050454">
    <property type="component" value="Unassembled WGS sequence"/>
</dbReference>
<keyword evidence="8 9" id="KW-0472">Membrane</keyword>
<feature type="transmembrane region" description="Helical" evidence="9">
    <location>
        <begin position="59"/>
        <end position="77"/>
    </location>
</feature>
<dbReference type="EMBL" id="LGTQ01000005">
    <property type="protein sequence ID" value="KPM49458.1"/>
    <property type="molecule type" value="Genomic_DNA"/>
</dbReference>
<keyword evidence="5 9" id="KW-0812">Transmembrane</keyword>
<dbReference type="RefSeq" id="WP_082391159.1">
    <property type="nucleotide sequence ID" value="NZ_JXSZ01000005.1"/>
</dbReference>
<dbReference type="GO" id="GO:0015297">
    <property type="term" value="F:antiporter activity"/>
    <property type="evidence" value="ECO:0007669"/>
    <property type="project" value="UniProtKB-KW"/>
</dbReference>
<evidence type="ECO:0000256" key="2">
    <source>
        <dbReference type="ARBA" id="ARBA00022448"/>
    </source>
</evidence>
<evidence type="ECO:0000259" key="10">
    <source>
        <dbReference type="Pfam" id="PF00999"/>
    </source>
</evidence>